<dbReference type="Proteomes" id="UP001062901">
    <property type="component" value="Unassembled WGS sequence"/>
</dbReference>
<dbReference type="Pfam" id="PF01061">
    <property type="entry name" value="ABC2_membrane"/>
    <property type="match status" value="1"/>
</dbReference>
<keyword evidence="7 10" id="KW-1133">Transmembrane helix</keyword>
<keyword evidence="3" id="KW-0813">Transport</keyword>
<feature type="domain" description="ABC-2 type transporter transmembrane" evidence="11">
    <location>
        <begin position="32"/>
        <end position="239"/>
    </location>
</feature>
<feature type="transmembrane region" description="Helical" evidence="10">
    <location>
        <begin position="133"/>
        <end position="153"/>
    </location>
</feature>
<protein>
    <submittedName>
        <fullName evidence="12">Capsular polysaccharide ABC transporter transmembrane protein</fullName>
    </submittedName>
</protein>
<dbReference type="PANTHER" id="PTHR30413">
    <property type="entry name" value="INNER MEMBRANE TRANSPORT PERMEASE"/>
    <property type="match status" value="1"/>
</dbReference>
<evidence type="ECO:0000256" key="8">
    <source>
        <dbReference type="ARBA" id="ARBA00023047"/>
    </source>
</evidence>
<feature type="transmembrane region" description="Helical" evidence="10">
    <location>
        <begin position="49"/>
        <end position="72"/>
    </location>
</feature>
<evidence type="ECO:0000256" key="2">
    <source>
        <dbReference type="ARBA" id="ARBA00007783"/>
    </source>
</evidence>
<evidence type="ECO:0000256" key="3">
    <source>
        <dbReference type="ARBA" id="ARBA00022448"/>
    </source>
</evidence>
<comment type="similarity">
    <text evidence="2">Belongs to the ABC-2 integral membrane protein family.</text>
</comment>
<reference evidence="12" key="1">
    <citation type="submission" date="2013-04" db="EMBL/GenBank/DDBJ databases">
        <title>The genome sequencing project of 58 acetic acid bacteria.</title>
        <authorList>
            <person name="Okamoto-Kainuma A."/>
            <person name="Ishikawa M."/>
            <person name="Umino S."/>
            <person name="Koizumi Y."/>
            <person name="Shiwa Y."/>
            <person name="Yoshikawa H."/>
            <person name="Matsutani M."/>
            <person name="Matsushita K."/>
        </authorList>
    </citation>
    <scope>NUCLEOTIDE SEQUENCE</scope>
    <source>
        <strain evidence="12">DSM 15669</strain>
    </source>
</reference>
<keyword evidence="13" id="KW-1185">Reference proteome</keyword>
<dbReference type="PANTHER" id="PTHR30413:SF10">
    <property type="entry name" value="CAPSULE POLYSACCHARIDE EXPORT INNER-MEMBRANE PROTEIN CTRC"/>
    <property type="match status" value="1"/>
</dbReference>
<keyword evidence="6 10" id="KW-0812">Transmembrane</keyword>
<keyword evidence="5" id="KW-0762">Sugar transport</keyword>
<keyword evidence="4" id="KW-1003">Cell membrane</keyword>
<gene>
    <name evidence="12" type="ORF">AA15669_0174</name>
</gene>
<evidence type="ECO:0000256" key="1">
    <source>
        <dbReference type="ARBA" id="ARBA00004651"/>
    </source>
</evidence>
<proteinExistence type="inferred from homology"/>
<evidence type="ECO:0000256" key="9">
    <source>
        <dbReference type="ARBA" id="ARBA00023136"/>
    </source>
</evidence>
<dbReference type="InterPro" id="IPR000412">
    <property type="entry name" value="ABC_2_transport"/>
</dbReference>
<evidence type="ECO:0000313" key="12">
    <source>
        <dbReference type="EMBL" id="GBQ04833.1"/>
    </source>
</evidence>
<dbReference type="RefSeq" id="WP_245539091.1">
    <property type="nucleotide sequence ID" value="NZ_BAQD01000001.1"/>
</dbReference>
<keyword evidence="9 10" id="KW-0472">Membrane</keyword>
<dbReference type="PRINTS" id="PR00164">
    <property type="entry name" value="ABC2TRNSPORT"/>
</dbReference>
<feature type="transmembrane region" description="Helical" evidence="10">
    <location>
        <begin position="159"/>
        <end position="184"/>
    </location>
</feature>
<evidence type="ECO:0000256" key="10">
    <source>
        <dbReference type="SAM" id="Phobius"/>
    </source>
</evidence>
<feature type="transmembrane region" description="Helical" evidence="10">
    <location>
        <begin position="196"/>
        <end position="214"/>
    </location>
</feature>
<evidence type="ECO:0000313" key="13">
    <source>
        <dbReference type="Proteomes" id="UP001062901"/>
    </source>
</evidence>
<organism evidence="12 13">
    <name type="scientific">Saccharibacter floricola DSM 15669</name>
    <dbReference type="NCBI Taxonomy" id="1123227"/>
    <lineage>
        <taxon>Bacteria</taxon>
        <taxon>Pseudomonadati</taxon>
        <taxon>Pseudomonadota</taxon>
        <taxon>Alphaproteobacteria</taxon>
        <taxon>Acetobacterales</taxon>
        <taxon>Acetobacteraceae</taxon>
        <taxon>Saccharibacter</taxon>
    </lineage>
</organism>
<comment type="subcellular location">
    <subcellularLocation>
        <location evidence="1">Cell membrane</location>
        <topology evidence="1">Multi-pass membrane protein</topology>
    </subcellularLocation>
</comment>
<keyword evidence="8" id="KW-0625">Polysaccharide transport</keyword>
<accession>A0ABQ0NW59</accession>
<evidence type="ECO:0000256" key="4">
    <source>
        <dbReference type="ARBA" id="ARBA00022475"/>
    </source>
</evidence>
<dbReference type="InterPro" id="IPR013525">
    <property type="entry name" value="ABC2_TM"/>
</dbReference>
<name>A0ABQ0NW59_9PROT</name>
<evidence type="ECO:0000259" key="11">
    <source>
        <dbReference type="Pfam" id="PF01061"/>
    </source>
</evidence>
<sequence length="277" mass="31399">MMGSDTTHNRRSALRHANPTLLQAFLVQYRVIKALMMREIHTRYGRENIGFLWVIGEPILFCAGVAIVWTAIRPSHEHGLPMTAMVVTGYIPLTMYRHTMARSIKAYAVNSTLLFHRLVTPLDIIIARTILEIFGTILAGVIVLFGCISLGYMEQPQDWGLIFLSTGLTIYFCLAFSMIIAALTERSDLLEKAMGIFSYLSLPFTGAFVMVEWVPPHYRWILQLSPLSNCIEMLRTGQFGIHVVTYYSVSYILTSCTILMIIGLYMTKNIRPHIDLV</sequence>
<evidence type="ECO:0000256" key="5">
    <source>
        <dbReference type="ARBA" id="ARBA00022597"/>
    </source>
</evidence>
<comment type="caution">
    <text evidence="12">The sequence shown here is derived from an EMBL/GenBank/DDBJ whole genome shotgun (WGS) entry which is preliminary data.</text>
</comment>
<dbReference type="EMBL" id="BAQD01000001">
    <property type="protein sequence ID" value="GBQ04833.1"/>
    <property type="molecule type" value="Genomic_DNA"/>
</dbReference>
<feature type="transmembrane region" description="Helical" evidence="10">
    <location>
        <begin position="78"/>
        <end position="96"/>
    </location>
</feature>
<evidence type="ECO:0000256" key="6">
    <source>
        <dbReference type="ARBA" id="ARBA00022692"/>
    </source>
</evidence>
<evidence type="ECO:0000256" key="7">
    <source>
        <dbReference type="ARBA" id="ARBA00022989"/>
    </source>
</evidence>
<feature type="transmembrane region" description="Helical" evidence="10">
    <location>
        <begin position="244"/>
        <end position="266"/>
    </location>
</feature>